<dbReference type="InterPro" id="IPR052561">
    <property type="entry name" value="ComplexI_Subunit1"/>
</dbReference>
<evidence type="ECO:0000256" key="2">
    <source>
        <dbReference type="ARBA" id="ARBA00022692"/>
    </source>
</evidence>
<feature type="transmembrane region" description="Helical" evidence="5">
    <location>
        <begin position="263"/>
        <end position="281"/>
    </location>
</feature>
<evidence type="ECO:0000313" key="6">
    <source>
        <dbReference type="EMBL" id="HGI87920.1"/>
    </source>
</evidence>
<dbReference type="InterPro" id="IPR001694">
    <property type="entry name" value="NADH_UbQ_OxRdtase_su1/FPO"/>
</dbReference>
<accession>A0A7C4BCM1</accession>
<comment type="caution">
    <text evidence="6">The sequence shown here is derived from an EMBL/GenBank/DDBJ whole genome shotgun (WGS) entry which is preliminary data.</text>
</comment>
<dbReference type="PROSITE" id="PS00668">
    <property type="entry name" value="COMPLEX1_ND1_2"/>
    <property type="match status" value="1"/>
</dbReference>
<feature type="transmembrane region" description="Helical" evidence="5">
    <location>
        <begin position="322"/>
        <end position="339"/>
    </location>
</feature>
<feature type="transmembrane region" description="Helical" evidence="5">
    <location>
        <begin position="200"/>
        <end position="221"/>
    </location>
</feature>
<dbReference type="Pfam" id="PF00146">
    <property type="entry name" value="NADHdh"/>
    <property type="match status" value="1"/>
</dbReference>
<dbReference type="PANTHER" id="PTHR43359">
    <property type="entry name" value="FORMATE HYDROGENLYASE SUBUNIT 4"/>
    <property type="match status" value="1"/>
</dbReference>
<dbReference type="EMBL" id="DTFF01000049">
    <property type="protein sequence ID" value="HGI87920.1"/>
    <property type="molecule type" value="Genomic_DNA"/>
</dbReference>
<keyword evidence="2 5" id="KW-0812">Transmembrane</keyword>
<keyword evidence="4 5" id="KW-0472">Membrane</keyword>
<reference evidence="6" key="1">
    <citation type="journal article" date="2020" name="mSystems">
        <title>Genome- and Community-Level Interaction Insights into Carbon Utilization and Element Cycling Functions of Hydrothermarchaeota in Hydrothermal Sediment.</title>
        <authorList>
            <person name="Zhou Z."/>
            <person name="Liu Y."/>
            <person name="Xu W."/>
            <person name="Pan J."/>
            <person name="Luo Z.H."/>
            <person name="Li M."/>
        </authorList>
    </citation>
    <scope>NUCLEOTIDE SEQUENCE [LARGE SCALE GENOMIC DNA]</scope>
    <source>
        <strain evidence="6">SpSt-732</strain>
    </source>
</reference>
<gene>
    <name evidence="6" type="ORF">ENV14_06000</name>
</gene>
<feature type="transmembrane region" description="Helical" evidence="5">
    <location>
        <begin position="50"/>
        <end position="69"/>
    </location>
</feature>
<evidence type="ECO:0000256" key="5">
    <source>
        <dbReference type="SAM" id="Phobius"/>
    </source>
</evidence>
<organism evidence="6">
    <name type="scientific">Ignisphaera aggregans</name>
    <dbReference type="NCBI Taxonomy" id="334771"/>
    <lineage>
        <taxon>Archaea</taxon>
        <taxon>Thermoproteota</taxon>
        <taxon>Thermoprotei</taxon>
        <taxon>Desulfurococcales</taxon>
        <taxon>Desulfurococcaceae</taxon>
        <taxon>Ignisphaera</taxon>
    </lineage>
</organism>
<dbReference type="GO" id="GO:0005886">
    <property type="term" value="C:plasma membrane"/>
    <property type="evidence" value="ECO:0007669"/>
    <property type="project" value="TreeGrafter"/>
</dbReference>
<keyword evidence="3 5" id="KW-1133">Transmembrane helix</keyword>
<evidence type="ECO:0000256" key="4">
    <source>
        <dbReference type="ARBA" id="ARBA00023136"/>
    </source>
</evidence>
<protein>
    <submittedName>
        <fullName evidence="6">NADH-quinone oxidoreductase subunit H</fullName>
    </submittedName>
</protein>
<sequence length="340" mass="37205">MEAVATLMGYAILSILVFPGLVALSVASLLTEWFVRKTVARMQNRMGPAYVGPIGLLQPFADFFKLLLVKRYVEQRYSSPLLAAAGVALGIGALTTALLLFPLSPLRLVAPYDVIAFIYLMILWPFLSLIIVSLAWPNPFVIAGVSRAIALAVVTEPTLVASILVPMNIIAKRYPQVQPYSIYYTSTTVYKLWADPNVGVVNYVITLLLLIASMIAIIIAVQSKVMLKPFDIPEAEQELIAGFATEFSGPIYALFRLFHDMKITVLALAIVYIFLGGPAPYSHLTVEGVLTLLAKYVAVVFIVSLVRGAFGRFRIDQAIRKIVAYALIPSVIALILSLII</sequence>
<evidence type="ECO:0000256" key="1">
    <source>
        <dbReference type="ARBA" id="ARBA00004141"/>
    </source>
</evidence>
<proteinExistence type="predicted"/>
<dbReference type="AlphaFoldDB" id="A0A7C4BCM1"/>
<feature type="transmembrane region" description="Helical" evidence="5">
    <location>
        <begin position="81"/>
        <end position="102"/>
    </location>
</feature>
<dbReference type="InterPro" id="IPR018086">
    <property type="entry name" value="NADH_UbQ_OxRdtase_su1_CS"/>
</dbReference>
<dbReference type="PANTHER" id="PTHR43359:SF1">
    <property type="entry name" value="FORMATE HYDROGENLYASE SUBUNIT 4-RELATED"/>
    <property type="match status" value="1"/>
</dbReference>
<feature type="transmembrane region" description="Helical" evidence="5">
    <location>
        <begin position="148"/>
        <end position="171"/>
    </location>
</feature>
<feature type="transmembrane region" description="Helical" evidence="5">
    <location>
        <begin position="114"/>
        <end position="136"/>
    </location>
</feature>
<name>A0A7C4BCM1_9CREN</name>
<feature type="transmembrane region" description="Helical" evidence="5">
    <location>
        <begin position="293"/>
        <end position="310"/>
    </location>
</feature>
<feature type="transmembrane region" description="Helical" evidence="5">
    <location>
        <begin position="7"/>
        <end position="30"/>
    </location>
</feature>
<evidence type="ECO:0000256" key="3">
    <source>
        <dbReference type="ARBA" id="ARBA00022989"/>
    </source>
</evidence>
<comment type="subcellular location">
    <subcellularLocation>
        <location evidence="1">Membrane</location>
        <topology evidence="1">Multi-pass membrane protein</topology>
    </subcellularLocation>
</comment>